<dbReference type="PROSITE" id="PS51469">
    <property type="entry name" value="SUN"/>
    <property type="match status" value="1"/>
</dbReference>
<evidence type="ECO:0000256" key="1">
    <source>
        <dbReference type="ARBA" id="ARBA00004370"/>
    </source>
</evidence>
<dbReference type="EMBL" id="QWIJ01001891">
    <property type="protein sequence ID" value="RMX73220.1"/>
    <property type="molecule type" value="Genomic_DNA"/>
</dbReference>
<feature type="compositionally biased region" description="Acidic residues" evidence="5">
    <location>
        <begin position="91"/>
        <end position="103"/>
    </location>
</feature>
<evidence type="ECO:0000313" key="9">
    <source>
        <dbReference type="Proteomes" id="UP000281245"/>
    </source>
</evidence>
<dbReference type="GO" id="GO:0034993">
    <property type="term" value="C:meiotic nuclear membrane microtubule tethering complex"/>
    <property type="evidence" value="ECO:0007669"/>
    <property type="project" value="TreeGrafter"/>
</dbReference>
<keyword evidence="3 6" id="KW-1133">Transmembrane helix</keyword>
<proteinExistence type="predicted"/>
<dbReference type="InterPro" id="IPR045119">
    <property type="entry name" value="SUN1-5"/>
</dbReference>
<dbReference type="Pfam" id="PF07738">
    <property type="entry name" value="Sad1_UNC"/>
    <property type="match status" value="2"/>
</dbReference>
<keyword evidence="2 6" id="KW-0812">Transmembrane</keyword>
<feature type="transmembrane region" description="Helical" evidence="6">
    <location>
        <begin position="224"/>
        <end position="246"/>
    </location>
</feature>
<sequence>MSRQRDTSATPGPTTRSRASASRGTTPQPQARTAVPAVTVGQSFAYGARGKAELRSQVAKGSTSIDSAFEGARNRKSSARTPSRAPQGPEAIDEEDESEDEQPYDQQQEHDSLRSPIARRQPRTSRPAGQPQNPFRQTSTQATDPEEESEQFDRDQMRPRSQQSTATPRPPTASSARFDGTEFDRSHTVVDPAARYGNDRDQSPQEPNNVRVAAGTAIKFLPAYLWNLILMAIMVSGCLAVGFLCFNGFRAQFMPPVPTEPRPFEPTEITAQLEAAWFYFRARNLLLDDVPLENWTQYDIDSRQIVQINSLLKRATALEETVALHETSLRALDDILPSQLVVRKIDGQLDIPQQFWEALLQRFSGDEAAPLWQSFLTKNEDSLRQLTHVAVESRLSDPTEMRRIVSAELFREMLDENYGYLNQHFNELLADVERRMLTKLHGEMEKTAQGVVEKTPAFSLSHVQIQALASSNILRNVQEALHSVNFFSPGLGARFNPHETSSTYYPPRKGLFGGSAYLSGVRSPIEALSKWDEPGECWCAANSTAKGKGQAQITVHLGQKIYPSWLMIEHIPADGTLHIDAAPRDWEVWLPARDKQHAQETTKILKEYLISCEGVPPSDKHVCVANGRYDIHGSNWVQSFPVRGDTLEELGFATDKVTFRVNTNWGADHTCIYRLRLTGDRVMVS</sequence>
<dbReference type="PANTHER" id="PTHR12911:SF8">
    <property type="entry name" value="KLAROID PROTEIN-RELATED"/>
    <property type="match status" value="1"/>
</dbReference>
<comment type="caution">
    <text evidence="8">The sequence shown here is derived from an EMBL/GenBank/DDBJ whole genome shotgun (WGS) entry which is preliminary data.</text>
</comment>
<dbReference type="GO" id="GO:0043495">
    <property type="term" value="F:protein-membrane adaptor activity"/>
    <property type="evidence" value="ECO:0007669"/>
    <property type="project" value="TreeGrafter"/>
</dbReference>
<evidence type="ECO:0000313" key="8">
    <source>
        <dbReference type="EMBL" id="RMX73220.1"/>
    </source>
</evidence>
<feature type="compositionally biased region" description="Polar residues" evidence="5">
    <location>
        <begin position="7"/>
        <end position="31"/>
    </location>
</feature>
<evidence type="ECO:0000256" key="2">
    <source>
        <dbReference type="ARBA" id="ARBA00022692"/>
    </source>
</evidence>
<keyword evidence="4 6" id="KW-0472">Membrane</keyword>
<evidence type="ECO:0000256" key="5">
    <source>
        <dbReference type="SAM" id="MobiDB-lite"/>
    </source>
</evidence>
<name>A0A3M6W4U8_HORWE</name>
<evidence type="ECO:0000259" key="7">
    <source>
        <dbReference type="PROSITE" id="PS51469"/>
    </source>
</evidence>
<comment type="subcellular location">
    <subcellularLocation>
        <location evidence="1">Membrane</location>
    </subcellularLocation>
</comment>
<organism evidence="8 9">
    <name type="scientific">Hortaea werneckii</name>
    <name type="common">Black yeast</name>
    <name type="synonym">Cladosporium werneckii</name>
    <dbReference type="NCBI Taxonomy" id="91943"/>
    <lineage>
        <taxon>Eukaryota</taxon>
        <taxon>Fungi</taxon>
        <taxon>Dikarya</taxon>
        <taxon>Ascomycota</taxon>
        <taxon>Pezizomycotina</taxon>
        <taxon>Dothideomycetes</taxon>
        <taxon>Dothideomycetidae</taxon>
        <taxon>Mycosphaerellales</taxon>
        <taxon>Teratosphaeriaceae</taxon>
        <taxon>Hortaea</taxon>
    </lineage>
</organism>
<dbReference type="InterPro" id="IPR012919">
    <property type="entry name" value="SUN_dom"/>
</dbReference>
<feature type="compositionally biased region" description="Polar residues" evidence="5">
    <location>
        <begin position="159"/>
        <end position="175"/>
    </location>
</feature>
<dbReference type="VEuPathDB" id="FungiDB:BTJ68_06247"/>
<reference evidence="8 9" key="1">
    <citation type="journal article" date="2018" name="BMC Genomics">
        <title>Genomic evidence for intraspecific hybridization in a clonal and extremely halotolerant yeast.</title>
        <authorList>
            <person name="Gostincar C."/>
            <person name="Stajich J.E."/>
            <person name="Zupancic J."/>
            <person name="Zalar P."/>
            <person name="Gunde-Cimerman N."/>
        </authorList>
    </citation>
    <scope>NUCLEOTIDE SEQUENCE [LARGE SCALE GENOMIC DNA]</scope>
    <source>
        <strain evidence="8 9">EXF-6656</strain>
    </source>
</reference>
<evidence type="ECO:0000256" key="3">
    <source>
        <dbReference type="ARBA" id="ARBA00022989"/>
    </source>
</evidence>
<feature type="compositionally biased region" description="Polar residues" evidence="5">
    <location>
        <begin position="130"/>
        <end position="143"/>
    </location>
</feature>
<feature type="compositionally biased region" description="Basic and acidic residues" evidence="5">
    <location>
        <begin position="179"/>
        <end position="188"/>
    </location>
</feature>
<dbReference type="Proteomes" id="UP000281245">
    <property type="component" value="Unassembled WGS sequence"/>
</dbReference>
<evidence type="ECO:0000256" key="4">
    <source>
        <dbReference type="ARBA" id="ARBA00023136"/>
    </source>
</evidence>
<gene>
    <name evidence="8" type="ORF">D0869_13819</name>
</gene>
<evidence type="ECO:0000256" key="6">
    <source>
        <dbReference type="SAM" id="Phobius"/>
    </source>
</evidence>
<accession>A0A3M6W4U8</accession>
<dbReference type="AlphaFoldDB" id="A0A3M6W4U8"/>
<dbReference type="PANTHER" id="PTHR12911">
    <property type="entry name" value="SAD1/UNC-84-LIKE PROTEIN-RELATED"/>
    <property type="match status" value="1"/>
</dbReference>
<dbReference type="OrthoDB" id="342281at2759"/>
<dbReference type="Gene3D" id="2.60.120.260">
    <property type="entry name" value="Galactose-binding domain-like"/>
    <property type="match status" value="1"/>
</dbReference>
<feature type="region of interest" description="Disordered" evidence="5">
    <location>
        <begin position="1"/>
        <end position="207"/>
    </location>
</feature>
<feature type="domain" description="SUN" evidence="7">
    <location>
        <begin position="492"/>
        <end position="682"/>
    </location>
</feature>
<protein>
    <recommendedName>
        <fullName evidence="7">SUN domain-containing protein</fullName>
    </recommendedName>
</protein>